<dbReference type="AlphaFoldDB" id="A0A8E6F0C9"/>
<accession>A0A8E6F0C9</accession>
<name>A0A8E6F0C9_9BACT</name>
<dbReference type="KEGG" id="tsph:KIH39_10935"/>
<evidence type="ECO:0000313" key="2">
    <source>
        <dbReference type="EMBL" id="QVL34391.1"/>
    </source>
</evidence>
<dbReference type="SUPFAM" id="SSF53300">
    <property type="entry name" value="vWA-like"/>
    <property type="match status" value="1"/>
</dbReference>
<organism evidence="2 3">
    <name type="scientific">Telmatocola sphagniphila</name>
    <dbReference type="NCBI Taxonomy" id="1123043"/>
    <lineage>
        <taxon>Bacteria</taxon>
        <taxon>Pseudomonadati</taxon>
        <taxon>Planctomycetota</taxon>
        <taxon>Planctomycetia</taxon>
        <taxon>Gemmatales</taxon>
        <taxon>Gemmataceae</taxon>
    </lineage>
</organism>
<protein>
    <submittedName>
        <fullName evidence="2">VWA domain-containing protein</fullName>
    </submittedName>
</protein>
<dbReference type="EMBL" id="CP074694">
    <property type="protein sequence ID" value="QVL34391.1"/>
    <property type="molecule type" value="Genomic_DNA"/>
</dbReference>
<reference evidence="2" key="1">
    <citation type="submission" date="2021-05" db="EMBL/GenBank/DDBJ databases">
        <title>Complete genome sequence of the cellulolytic planctomycete Telmatocola sphagniphila SP2T and characterization of the first cellulase from planctomycetes.</title>
        <authorList>
            <person name="Rakitin A.L."/>
            <person name="Beletsky A.V."/>
            <person name="Naumoff D.G."/>
            <person name="Kulichevskaya I.S."/>
            <person name="Mardanov A.V."/>
            <person name="Ravin N.V."/>
            <person name="Dedysh S.N."/>
        </authorList>
    </citation>
    <scope>NUCLEOTIDE SEQUENCE</scope>
    <source>
        <strain evidence="2">SP2T</strain>
    </source>
</reference>
<gene>
    <name evidence="2" type="ORF">KIH39_10935</name>
</gene>
<dbReference type="InterPro" id="IPR036465">
    <property type="entry name" value="vWFA_dom_sf"/>
</dbReference>
<dbReference type="Gene3D" id="3.40.50.410">
    <property type="entry name" value="von Willebrand factor, type A domain"/>
    <property type="match status" value="1"/>
</dbReference>
<feature type="domain" description="VWFA" evidence="1">
    <location>
        <begin position="14"/>
        <end position="221"/>
    </location>
</feature>
<dbReference type="Proteomes" id="UP000676194">
    <property type="component" value="Chromosome"/>
</dbReference>
<proteinExistence type="predicted"/>
<keyword evidence="3" id="KW-1185">Reference proteome</keyword>
<evidence type="ECO:0000313" key="3">
    <source>
        <dbReference type="Proteomes" id="UP000676194"/>
    </source>
</evidence>
<dbReference type="CDD" id="cd00198">
    <property type="entry name" value="vWFA"/>
    <property type="match status" value="1"/>
</dbReference>
<dbReference type="InterPro" id="IPR002035">
    <property type="entry name" value="VWF_A"/>
</dbReference>
<sequence>MPYTAEISRTNPTCILFLIDQSSSMEGPFGGQQGKKKSEGVADAINRVLQNLVLKCAKADGVRDYFHIGVIGYGDTVTPLLKNVSENKVLHPISAVATSPMRVEQRKRLVDDGAGGFTEQSYRFPIWFEPVAEGKTAMYGALELAKQVIGGFLLRFPKCFPPLIINLTDGQPSDANPMQIASEIRALSSTDGQVLLFNAHISEQETVPVSFPSDDNRLPDIYAKVLLRMSSVLPDKLRLAAEEEGFAVNPNSRGFMFNADLVALVRFLEIGTRVASHVR</sequence>
<evidence type="ECO:0000259" key="1">
    <source>
        <dbReference type="PROSITE" id="PS50234"/>
    </source>
</evidence>
<dbReference type="PROSITE" id="PS50234">
    <property type="entry name" value="VWFA"/>
    <property type="match status" value="1"/>
</dbReference>
<dbReference type="RefSeq" id="WP_213499361.1">
    <property type="nucleotide sequence ID" value="NZ_CP074694.1"/>
</dbReference>